<name>A0ABR8E135_9NOSO</name>
<dbReference type="Proteomes" id="UP000623440">
    <property type="component" value="Unassembled WGS sequence"/>
</dbReference>
<keyword evidence="2" id="KW-1185">Reference proteome</keyword>
<gene>
    <name evidence="1" type="ORF">H6G97_40700</name>
</gene>
<comment type="caution">
    <text evidence="1">The sequence shown here is derived from an EMBL/GenBank/DDBJ whole genome shotgun (WGS) entry which is preliminary data.</text>
</comment>
<evidence type="ECO:0000313" key="2">
    <source>
        <dbReference type="Proteomes" id="UP000623440"/>
    </source>
</evidence>
<proteinExistence type="predicted"/>
<dbReference type="EMBL" id="JACJSI010000268">
    <property type="protein sequence ID" value="MBD2535381.1"/>
    <property type="molecule type" value="Genomic_DNA"/>
</dbReference>
<accession>A0ABR8E135</accession>
<reference evidence="1 2" key="1">
    <citation type="journal article" date="2020" name="ISME J.">
        <title>Comparative genomics reveals insights into cyanobacterial evolution and habitat adaptation.</title>
        <authorList>
            <person name="Chen M.Y."/>
            <person name="Teng W.K."/>
            <person name="Zhao L."/>
            <person name="Hu C.X."/>
            <person name="Zhou Y.K."/>
            <person name="Han B.P."/>
            <person name="Song L.R."/>
            <person name="Shu W.S."/>
        </authorList>
    </citation>
    <scope>NUCLEOTIDE SEQUENCE [LARGE SCALE GENOMIC DNA]</scope>
    <source>
        <strain evidence="1 2">FACHB-838</strain>
    </source>
</reference>
<organism evidence="1 2">
    <name type="scientific">Nostoc flagelliforme FACHB-838</name>
    <dbReference type="NCBI Taxonomy" id="2692904"/>
    <lineage>
        <taxon>Bacteria</taxon>
        <taxon>Bacillati</taxon>
        <taxon>Cyanobacteriota</taxon>
        <taxon>Cyanophyceae</taxon>
        <taxon>Nostocales</taxon>
        <taxon>Nostocaceae</taxon>
        <taxon>Nostoc</taxon>
    </lineage>
</organism>
<protein>
    <submittedName>
        <fullName evidence="1">Abortive phage infection protein</fullName>
    </submittedName>
</protein>
<sequence length="142" mass="16381">LFKTIEEHITNPRKKGVIDLASIDARKNTLLPDSRYSFGFSAPADIAMPIVAAYRVFLDENYNWLIPFDDFAEDFLQHLWANYYRKYLVSEKLAGNTVGSKICRNPIIWDNLYVSAQNHLNQQLLKMVGSNNNKREQLTLAN</sequence>
<evidence type="ECO:0000313" key="1">
    <source>
        <dbReference type="EMBL" id="MBD2535381.1"/>
    </source>
</evidence>
<feature type="non-terminal residue" evidence="1">
    <location>
        <position position="1"/>
    </location>
</feature>